<evidence type="ECO:0000256" key="1">
    <source>
        <dbReference type="SAM" id="MobiDB-lite"/>
    </source>
</evidence>
<sequence length="82" mass="9156">MSKLIIIAFLIAIIWCLASSFWFLIRDKGEGDRVVWRLTWRIGLSMLLFVLLWVAYQAGWVKPSTPGPIGLKPPAEATPGDG</sequence>
<protein>
    <submittedName>
        <fullName evidence="3">DUF2909 domain-containing protein</fullName>
    </submittedName>
</protein>
<feature type="transmembrane region" description="Helical" evidence="2">
    <location>
        <begin position="6"/>
        <end position="26"/>
    </location>
</feature>
<feature type="transmembrane region" description="Helical" evidence="2">
    <location>
        <begin position="38"/>
        <end position="56"/>
    </location>
</feature>
<evidence type="ECO:0000313" key="4">
    <source>
        <dbReference type="Proteomes" id="UP000325372"/>
    </source>
</evidence>
<keyword evidence="4" id="KW-1185">Reference proteome</keyword>
<dbReference type="Pfam" id="PF11137">
    <property type="entry name" value="DUF2909"/>
    <property type="match status" value="1"/>
</dbReference>
<keyword evidence="2" id="KW-1133">Transmembrane helix</keyword>
<evidence type="ECO:0000313" key="3">
    <source>
        <dbReference type="EMBL" id="KAA9132098.1"/>
    </source>
</evidence>
<organism evidence="3 4">
    <name type="scientific">Marinihelvus fidelis</name>
    <dbReference type="NCBI Taxonomy" id="2613842"/>
    <lineage>
        <taxon>Bacteria</taxon>
        <taxon>Pseudomonadati</taxon>
        <taxon>Pseudomonadota</taxon>
        <taxon>Gammaproteobacteria</taxon>
        <taxon>Chromatiales</taxon>
        <taxon>Wenzhouxiangellaceae</taxon>
        <taxon>Marinihelvus</taxon>
    </lineage>
</organism>
<name>A0A5N0TBP7_9GAMM</name>
<dbReference type="InterPro" id="IPR021313">
    <property type="entry name" value="DUF2909"/>
</dbReference>
<gene>
    <name evidence="3" type="ORF">F3N42_06585</name>
</gene>
<dbReference type="Proteomes" id="UP000325372">
    <property type="component" value="Unassembled WGS sequence"/>
</dbReference>
<evidence type="ECO:0000256" key="2">
    <source>
        <dbReference type="SAM" id="Phobius"/>
    </source>
</evidence>
<accession>A0A5N0TBP7</accession>
<keyword evidence="2" id="KW-0472">Membrane</keyword>
<keyword evidence="2" id="KW-0812">Transmembrane</keyword>
<feature type="region of interest" description="Disordered" evidence="1">
    <location>
        <begin position="63"/>
        <end position="82"/>
    </location>
</feature>
<dbReference type="EMBL" id="VYXP01000004">
    <property type="protein sequence ID" value="KAA9132098.1"/>
    <property type="molecule type" value="Genomic_DNA"/>
</dbReference>
<dbReference type="AlphaFoldDB" id="A0A5N0TBP7"/>
<reference evidence="3 4" key="1">
    <citation type="submission" date="2019-09" db="EMBL/GenBank/DDBJ databases">
        <title>Wenzhouxiangella sp. Genome sequencing and assembly.</title>
        <authorList>
            <person name="Zhang R."/>
        </authorList>
    </citation>
    <scope>NUCLEOTIDE SEQUENCE [LARGE SCALE GENOMIC DNA]</scope>
    <source>
        <strain evidence="3 4">W260</strain>
    </source>
</reference>
<comment type="caution">
    <text evidence="3">The sequence shown here is derived from an EMBL/GenBank/DDBJ whole genome shotgun (WGS) entry which is preliminary data.</text>
</comment>
<proteinExistence type="predicted"/>